<keyword evidence="14" id="KW-1185">Reference proteome</keyword>
<sequence length="459" mass="52744">MIFTKDDFGPNFHWGVSTAAYQIEGAHDSDGKGPSVWDQFVSKKGKIQDGSNGNHACNHYHNYAEDVALIQSLNIPNYRFSIAWSRIFPEGVGYINQAGVDYYNRLIDACLASDVVPWITLYHWDLPLALQRKGGWVNREVLHWFEEYVTACVKLFGDRVKNWMVLNEPMVFTGAGYFLGYHAPGVKGIKNFVPAMHHATLCQSLGGRIIRDLCPDAHIGTTFSCSHIDPASQETKDIKAAKRFDALLNRLFIEPAMGLGYPVEDLPIAKRVEDYLEVDDEKNMPFDFDFVGLQNYTREVVRHNWYIPYLQGQIVKAEDRDVERTEMGWEVYPKGIYKMLKRFNSYENVKSILVTENGVAFDDQVDSGYVKDPRRVKFLQSYISEVLKAKRNGVKVDGYFIWSLMDNFEWAEGYAPRFGIVHNDFETQKRVVKDSGYWYSRFLKSSKVMLSDDPKKSMV</sequence>
<gene>
    <name evidence="13" type="ORF">SAMN04488028_10369</name>
</gene>
<keyword evidence="8" id="KW-0624">Polysaccharide degradation</keyword>
<organism evidence="13 14">
    <name type="scientific">Reichenbachiella agariperforans</name>
    <dbReference type="NCBI Taxonomy" id="156994"/>
    <lineage>
        <taxon>Bacteria</taxon>
        <taxon>Pseudomonadati</taxon>
        <taxon>Bacteroidota</taxon>
        <taxon>Cytophagia</taxon>
        <taxon>Cytophagales</taxon>
        <taxon>Reichenbachiellaceae</taxon>
        <taxon>Reichenbachiella</taxon>
    </lineage>
</organism>
<dbReference type="Proteomes" id="UP000184474">
    <property type="component" value="Unassembled WGS sequence"/>
</dbReference>
<dbReference type="PANTHER" id="PTHR10353">
    <property type="entry name" value="GLYCOSYL HYDROLASE"/>
    <property type="match status" value="1"/>
</dbReference>
<dbReference type="PROSITE" id="PS00653">
    <property type="entry name" value="GLYCOSYL_HYDROL_F1_2"/>
    <property type="match status" value="1"/>
</dbReference>
<feature type="binding site" evidence="10">
    <location>
        <position position="296"/>
    </location>
    <ligand>
        <name>substrate</name>
    </ligand>
</feature>
<keyword evidence="6" id="KW-0119">Carbohydrate metabolism</keyword>
<evidence type="ECO:0000256" key="8">
    <source>
        <dbReference type="ARBA" id="ARBA00023326"/>
    </source>
</evidence>
<feature type="binding site" evidence="10">
    <location>
        <position position="402"/>
    </location>
    <ligand>
        <name>substrate</name>
    </ligand>
</feature>
<feature type="binding site" evidence="10">
    <location>
        <begin position="409"/>
        <end position="410"/>
    </location>
    <ligand>
        <name>substrate</name>
    </ligand>
</feature>
<comment type="catalytic activity">
    <reaction evidence="1 12">
        <text>Hydrolysis of terminal, non-reducing beta-D-glucosyl residues with release of beta-D-glucose.</text>
        <dbReference type="EC" id="3.2.1.21"/>
    </reaction>
</comment>
<evidence type="ECO:0000256" key="5">
    <source>
        <dbReference type="ARBA" id="ARBA00023001"/>
    </source>
</evidence>
<evidence type="ECO:0000256" key="7">
    <source>
        <dbReference type="ARBA" id="ARBA00023295"/>
    </source>
</evidence>
<feature type="active site" description="Nucleophile" evidence="9 11">
    <location>
        <position position="356"/>
    </location>
</feature>
<keyword evidence="4 12" id="KW-0378">Hydrolase</keyword>
<dbReference type="NCBIfam" id="TIGR03356">
    <property type="entry name" value="BGL"/>
    <property type="match status" value="1"/>
</dbReference>
<feature type="binding site" evidence="10">
    <location>
        <position position="167"/>
    </location>
    <ligand>
        <name>substrate</name>
    </ligand>
</feature>
<comment type="similarity">
    <text evidence="2 12">Belongs to the glycosyl hydrolase 1 family.</text>
</comment>
<evidence type="ECO:0000256" key="10">
    <source>
        <dbReference type="PIRSR" id="PIRSR617736-2"/>
    </source>
</evidence>
<evidence type="ECO:0000256" key="6">
    <source>
        <dbReference type="ARBA" id="ARBA00023277"/>
    </source>
</evidence>
<evidence type="ECO:0000313" key="14">
    <source>
        <dbReference type="Proteomes" id="UP000184474"/>
    </source>
</evidence>
<protein>
    <recommendedName>
        <fullName evidence="3 12">Beta-glucosidase</fullName>
        <ecNumber evidence="3 12">3.2.1.21</ecNumber>
    </recommendedName>
</protein>
<dbReference type="FunFam" id="3.20.20.80:FF:000004">
    <property type="entry name" value="Beta-glucosidase 6-phospho-beta-glucosidase"/>
    <property type="match status" value="1"/>
</dbReference>
<feature type="binding site" evidence="10">
    <location>
        <position position="123"/>
    </location>
    <ligand>
        <name>substrate</name>
    </ligand>
</feature>
<dbReference type="InterPro" id="IPR017736">
    <property type="entry name" value="Glyco_hydro_1_beta-glucosidase"/>
</dbReference>
<feature type="active site" description="Proton donor" evidence="9">
    <location>
        <position position="168"/>
    </location>
</feature>
<evidence type="ECO:0000256" key="4">
    <source>
        <dbReference type="ARBA" id="ARBA00022801"/>
    </source>
</evidence>
<dbReference type="PRINTS" id="PR00131">
    <property type="entry name" value="GLHYDRLASE1"/>
</dbReference>
<dbReference type="PANTHER" id="PTHR10353:SF36">
    <property type="entry name" value="LP05116P"/>
    <property type="match status" value="1"/>
</dbReference>
<name>A0A1M6PWG2_REIAG</name>
<keyword evidence="7 12" id="KW-0326">Glycosidase</keyword>
<dbReference type="GO" id="GO:0008422">
    <property type="term" value="F:beta-glucosidase activity"/>
    <property type="evidence" value="ECO:0007669"/>
    <property type="project" value="UniProtKB-EC"/>
</dbReference>
<dbReference type="SUPFAM" id="SSF51445">
    <property type="entry name" value="(Trans)glycosidases"/>
    <property type="match status" value="1"/>
</dbReference>
<dbReference type="RefSeq" id="WP_073121973.1">
    <property type="nucleotide sequence ID" value="NZ_FRAA01000003.1"/>
</dbReference>
<dbReference type="STRING" id="156994.SAMN04488028_10369"/>
<dbReference type="GO" id="GO:0005829">
    <property type="term" value="C:cytosol"/>
    <property type="evidence" value="ECO:0007669"/>
    <property type="project" value="TreeGrafter"/>
</dbReference>
<dbReference type="InterPro" id="IPR001360">
    <property type="entry name" value="Glyco_hydro_1"/>
</dbReference>
<dbReference type="InterPro" id="IPR033132">
    <property type="entry name" value="GH_1_N_CS"/>
</dbReference>
<keyword evidence="5" id="KW-0136">Cellulose degradation</keyword>
<dbReference type="InterPro" id="IPR018120">
    <property type="entry name" value="Glyco_hydro_1_AS"/>
</dbReference>
<evidence type="ECO:0000256" key="3">
    <source>
        <dbReference type="ARBA" id="ARBA00012744"/>
    </source>
</evidence>
<proteinExistence type="inferred from homology"/>
<evidence type="ECO:0000256" key="2">
    <source>
        <dbReference type="ARBA" id="ARBA00010838"/>
    </source>
</evidence>
<dbReference type="GO" id="GO:0030245">
    <property type="term" value="P:cellulose catabolic process"/>
    <property type="evidence" value="ECO:0007669"/>
    <property type="project" value="UniProtKB-KW"/>
</dbReference>
<dbReference type="EC" id="3.2.1.21" evidence="3 12"/>
<evidence type="ECO:0000256" key="9">
    <source>
        <dbReference type="PIRSR" id="PIRSR617736-1"/>
    </source>
</evidence>
<dbReference type="InterPro" id="IPR017853">
    <property type="entry name" value="GH"/>
</dbReference>
<dbReference type="Pfam" id="PF00232">
    <property type="entry name" value="Glyco_hydro_1"/>
    <property type="match status" value="1"/>
</dbReference>
<evidence type="ECO:0000313" key="13">
    <source>
        <dbReference type="EMBL" id="SHK12247.1"/>
    </source>
</evidence>
<accession>A0A1M6PWG2</accession>
<dbReference type="Gene3D" id="3.20.20.80">
    <property type="entry name" value="Glycosidases"/>
    <property type="match status" value="1"/>
</dbReference>
<feature type="binding site" evidence="10">
    <location>
        <position position="22"/>
    </location>
    <ligand>
        <name>substrate</name>
    </ligand>
</feature>
<reference evidence="14" key="1">
    <citation type="submission" date="2016-11" db="EMBL/GenBank/DDBJ databases">
        <authorList>
            <person name="Varghese N."/>
            <person name="Submissions S."/>
        </authorList>
    </citation>
    <scope>NUCLEOTIDE SEQUENCE [LARGE SCALE GENOMIC DNA]</scope>
    <source>
        <strain evidence="14">DSM 26134</strain>
    </source>
</reference>
<evidence type="ECO:0000256" key="1">
    <source>
        <dbReference type="ARBA" id="ARBA00000448"/>
    </source>
</evidence>
<dbReference type="AlphaFoldDB" id="A0A1M6PWG2"/>
<evidence type="ECO:0000256" key="11">
    <source>
        <dbReference type="PROSITE-ProRule" id="PRU10055"/>
    </source>
</evidence>
<evidence type="ECO:0000256" key="12">
    <source>
        <dbReference type="RuleBase" id="RU361175"/>
    </source>
</evidence>
<dbReference type="EMBL" id="FRAA01000003">
    <property type="protein sequence ID" value="SHK12247.1"/>
    <property type="molecule type" value="Genomic_DNA"/>
</dbReference>
<dbReference type="PROSITE" id="PS00572">
    <property type="entry name" value="GLYCOSYL_HYDROL_F1_1"/>
    <property type="match status" value="1"/>
</dbReference>